<dbReference type="AlphaFoldDB" id="A0A9D1A5T9"/>
<dbReference type="PANTHER" id="PTHR33336">
    <property type="entry name" value="QUINOL MONOOXYGENASE YGIN-RELATED"/>
    <property type="match status" value="1"/>
</dbReference>
<sequence>MAQLLLLVAYTAKPGMRESFVCQVRDAGILDAIRRENGCLQYDYFYSEEDENLLLLVEKWETEECQKVHMEQPHMKKLAEIKERCMAETRLEKVFM</sequence>
<reference evidence="2" key="2">
    <citation type="journal article" date="2021" name="PeerJ">
        <title>Extensive microbial diversity within the chicken gut microbiome revealed by metagenomics and culture.</title>
        <authorList>
            <person name="Gilroy R."/>
            <person name="Ravi A."/>
            <person name="Getino M."/>
            <person name="Pursley I."/>
            <person name="Horton D.L."/>
            <person name="Alikhan N.F."/>
            <person name="Baker D."/>
            <person name="Gharbi K."/>
            <person name="Hall N."/>
            <person name="Watson M."/>
            <person name="Adriaenssens E.M."/>
            <person name="Foster-Nyarko E."/>
            <person name="Jarju S."/>
            <person name="Secka A."/>
            <person name="Antonio M."/>
            <person name="Oren A."/>
            <person name="Chaudhuri R.R."/>
            <person name="La Ragione R."/>
            <person name="Hildebrand F."/>
            <person name="Pallen M.J."/>
        </authorList>
    </citation>
    <scope>NUCLEOTIDE SEQUENCE</scope>
    <source>
        <strain evidence="2">CHK180-2868</strain>
    </source>
</reference>
<dbReference type="GO" id="GO:0004497">
    <property type="term" value="F:monooxygenase activity"/>
    <property type="evidence" value="ECO:0007669"/>
    <property type="project" value="UniProtKB-KW"/>
</dbReference>
<reference evidence="2" key="1">
    <citation type="submission" date="2020-10" db="EMBL/GenBank/DDBJ databases">
        <authorList>
            <person name="Gilroy R."/>
        </authorList>
    </citation>
    <scope>NUCLEOTIDE SEQUENCE</scope>
    <source>
        <strain evidence="2">CHK180-2868</strain>
    </source>
</reference>
<evidence type="ECO:0000259" key="1">
    <source>
        <dbReference type="PROSITE" id="PS51725"/>
    </source>
</evidence>
<protein>
    <submittedName>
        <fullName evidence="2">Antibiotic biosynthesis monooxygenase</fullName>
    </submittedName>
</protein>
<dbReference type="InterPro" id="IPR007138">
    <property type="entry name" value="ABM_dom"/>
</dbReference>
<dbReference type="EMBL" id="DVGC01000058">
    <property type="protein sequence ID" value="HIR06264.1"/>
    <property type="molecule type" value="Genomic_DNA"/>
</dbReference>
<dbReference type="Proteomes" id="UP000824250">
    <property type="component" value="Unassembled WGS sequence"/>
</dbReference>
<dbReference type="InterPro" id="IPR011008">
    <property type="entry name" value="Dimeric_a/b-barrel"/>
</dbReference>
<proteinExistence type="predicted"/>
<evidence type="ECO:0000313" key="2">
    <source>
        <dbReference type="EMBL" id="HIR06264.1"/>
    </source>
</evidence>
<feature type="domain" description="ABM" evidence="1">
    <location>
        <begin position="4"/>
        <end position="95"/>
    </location>
</feature>
<name>A0A9D1A5T9_9FIRM</name>
<dbReference type="InterPro" id="IPR050744">
    <property type="entry name" value="AI-2_Isomerase_LsrG"/>
</dbReference>
<evidence type="ECO:0000313" key="3">
    <source>
        <dbReference type="Proteomes" id="UP000824250"/>
    </source>
</evidence>
<comment type="caution">
    <text evidence="2">The sequence shown here is derived from an EMBL/GenBank/DDBJ whole genome shotgun (WGS) entry which is preliminary data.</text>
</comment>
<gene>
    <name evidence="2" type="ORF">IAB28_09935</name>
</gene>
<dbReference type="Gene3D" id="3.30.70.100">
    <property type="match status" value="1"/>
</dbReference>
<dbReference type="PANTHER" id="PTHR33336:SF3">
    <property type="entry name" value="ABM DOMAIN-CONTAINING PROTEIN"/>
    <property type="match status" value="1"/>
</dbReference>
<dbReference type="SUPFAM" id="SSF54909">
    <property type="entry name" value="Dimeric alpha+beta barrel"/>
    <property type="match status" value="1"/>
</dbReference>
<dbReference type="PROSITE" id="PS51725">
    <property type="entry name" value="ABM"/>
    <property type="match status" value="1"/>
</dbReference>
<organism evidence="2 3">
    <name type="scientific">Candidatus Copromonas faecavium</name>
    <name type="common">nom. illeg.</name>
    <dbReference type="NCBI Taxonomy" id="2840740"/>
    <lineage>
        <taxon>Bacteria</taxon>
        <taxon>Bacillati</taxon>
        <taxon>Bacillota</taxon>
        <taxon>Clostridia</taxon>
        <taxon>Lachnospirales</taxon>
        <taxon>Lachnospiraceae</taxon>
        <taxon>Candidatus Copromonas (nom. illeg.)</taxon>
    </lineage>
</organism>
<accession>A0A9D1A5T9</accession>
<dbReference type="Pfam" id="PF03992">
    <property type="entry name" value="ABM"/>
    <property type="match status" value="1"/>
</dbReference>
<keyword evidence="2" id="KW-0503">Monooxygenase</keyword>
<keyword evidence="2" id="KW-0560">Oxidoreductase</keyword>